<sequence length="71" mass="8572">MKHHHNKSLILINQILKLKAKLLANLTILLFLRLLLILFPIKQLNSKNVKLLKHRMLKLLQYLRQQTRIHF</sequence>
<accession>S4NKR8</accession>
<proteinExistence type="predicted"/>
<evidence type="ECO:0008006" key="3">
    <source>
        <dbReference type="Google" id="ProtNLM"/>
    </source>
</evidence>
<keyword evidence="1" id="KW-1133">Transmembrane helix</keyword>
<keyword evidence="1" id="KW-0472">Membrane</keyword>
<reference evidence="2" key="2">
    <citation type="submission" date="2013-05" db="EMBL/GenBank/DDBJ databases">
        <authorList>
            <person name="Carter J.-M."/>
            <person name="Baker S.C."/>
            <person name="Pink R."/>
            <person name="Carter D.R.F."/>
            <person name="Collins A."/>
            <person name="Tomlin J."/>
            <person name="Gibbs M."/>
            <person name="Breuker C.J."/>
        </authorList>
    </citation>
    <scope>NUCLEOTIDE SEQUENCE</scope>
    <source>
        <tissue evidence="2">Ovary</tissue>
    </source>
</reference>
<protein>
    <recommendedName>
        <fullName evidence="3">Transmembrane protein</fullName>
    </recommendedName>
</protein>
<name>S4NKR8_9NEOP</name>
<evidence type="ECO:0000256" key="1">
    <source>
        <dbReference type="SAM" id="Phobius"/>
    </source>
</evidence>
<dbReference type="EMBL" id="GAIX01013244">
    <property type="protein sequence ID" value="JAA79316.1"/>
    <property type="molecule type" value="Transcribed_RNA"/>
</dbReference>
<evidence type="ECO:0000313" key="2">
    <source>
        <dbReference type="EMBL" id="JAA79316.1"/>
    </source>
</evidence>
<dbReference type="AlphaFoldDB" id="S4NKR8"/>
<feature type="transmembrane region" description="Helical" evidence="1">
    <location>
        <begin position="20"/>
        <end position="41"/>
    </location>
</feature>
<organism evidence="2">
    <name type="scientific">Pararge aegeria</name>
    <name type="common">speckled wood butterfly</name>
    <dbReference type="NCBI Taxonomy" id="116150"/>
    <lineage>
        <taxon>Eukaryota</taxon>
        <taxon>Metazoa</taxon>
        <taxon>Ecdysozoa</taxon>
        <taxon>Arthropoda</taxon>
        <taxon>Hexapoda</taxon>
        <taxon>Insecta</taxon>
        <taxon>Pterygota</taxon>
        <taxon>Neoptera</taxon>
        <taxon>Endopterygota</taxon>
        <taxon>Lepidoptera</taxon>
        <taxon>Glossata</taxon>
        <taxon>Ditrysia</taxon>
        <taxon>Papilionoidea</taxon>
        <taxon>Nymphalidae</taxon>
        <taxon>Satyrinae</taxon>
        <taxon>Satyrini</taxon>
        <taxon>Parargina</taxon>
        <taxon>Pararge</taxon>
    </lineage>
</organism>
<keyword evidence="1" id="KW-0812">Transmembrane</keyword>
<reference evidence="2" key="1">
    <citation type="journal article" date="2013" name="BMC Genomics">
        <title>Unscrambling butterfly oogenesis.</title>
        <authorList>
            <person name="Carter J.M."/>
            <person name="Baker S.C."/>
            <person name="Pink R."/>
            <person name="Carter D.R."/>
            <person name="Collins A."/>
            <person name="Tomlin J."/>
            <person name="Gibbs M."/>
            <person name="Breuker C.J."/>
        </authorList>
    </citation>
    <scope>NUCLEOTIDE SEQUENCE</scope>
    <source>
        <tissue evidence="2">Ovary</tissue>
    </source>
</reference>